<dbReference type="EMBL" id="JABTCF010000017">
    <property type="protein sequence ID" value="MBD0779953.1"/>
    <property type="molecule type" value="Genomic_DNA"/>
</dbReference>
<evidence type="ECO:0000259" key="2">
    <source>
        <dbReference type="Pfam" id="PF04909"/>
    </source>
</evidence>
<dbReference type="InterPro" id="IPR032465">
    <property type="entry name" value="ACMSD"/>
</dbReference>
<evidence type="ECO:0000313" key="3">
    <source>
        <dbReference type="EMBL" id="MBD0779953.1"/>
    </source>
</evidence>
<gene>
    <name evidence="3" type="ORF">HPE56_19315</name>
</gene>
<protein>
    <submittedName>
        <fullName evidence="3">Amidohydrolase family protein</fullName>
    </submittedName>
</protein>
<keyword evidence="4" id="KW-1185">Reference proteome</keyword>
<dbReference type="PANTHER" id="PTHR21240">
    <property type="entry name" value="2-AMINO-3-CARBOXYLMUCONATE-6-SEMIALDEHYDE DECARBOXYLASE"/>
    <property type="match status" value="1"/>
</dbReference>
<dbReference type="Pfam" id="PF04909">
    <property type="entry name" value="Amidohydro_2"/>
    <property type="match status" value="1"/>
</dbReference>
<dbReference type="SUPFAM" id="SSF51556">
    <property type="entry name" value="Metallo-dependent hydrolases"/>
    <property type="match status" value="1"/>
</dbReference>
<dbReference type="InterPro" id="IPR006680">
    <property type="entry name" value="Amidohydro-rel"/>
</dbReference>
<organism evidence="3 4">
    <name type="scientific">Maribacter aquimaris</name>
    <dbReference type="NCBI Taxonomy" id="2737171"/>
    <lineage>
        <taxon>Bacteria</taxon>
        <taxon>Pseudomonadati</taxon>
        <taxon>Bacteroidota</taxon>
        <taxon>Flavobacteriia</taxon>
        <taxon>Flavobacteriales</taxon>
        <taxon>Flavobacteriaceae</taxon>
        <taxon>Maribacter</taxon>
    </lineage>
</organism>
<dbReference type="Gene3D" id="3.20.20.140">
    <property type="entry name" value="Metal-dependent hydrolases"/>
    <property type="match status" value="1"/>
</dbReference>
<sequence length="326" mass="38633">MKLFKSFPKIDSHFHSTFYNPVYEKIAKEYNIKLININTNANVFPSMKVQETIALEYILKNKKHFSFIASFEMDGWENEGWYEKTFARINNSMEKGAVGVKIWKNIGMEIIKSLDKSYLMIDDTFFDPLFKYLSENRIPLLAHLGEPKNCWLPLHEMTSKRNRMYYTNNPEFHAYLHPDIPHYELQIQARDNVLAKFPSLVFVGAHLGSLEWSYEELALRFDKYPNFKVDLSSRLGHLQLQSKNRYDDIRDFFIKYSDRILYGTDAYDNPEKLTSSLFNDWKFLSTNQNCESTEISSRFKGIELPEESLYKIYYENSTKVYHNLSH</sequence>
<keyword evidence="1" id="KW-0456">Lyase</keyword>
<evidence type="ECO:0000256" key="1">
    <source>
        <dbReference type="ARBA" id="ARBA00023239"/>
    </source>
</evidence>
<dbReference type="Proteomes" id="UP001166021">
    <property type="component" value="Unassembled WGS sequence"/>
</dbReference>
<accession>A0ABR7V5D6</accession>
<proteinExistence type="predicted"/>
<reference evidence="3" key="1">
    <citation type="submission" date="2020-05" db="EMBL/GenBank/DDBJ databases">
        <title>The draft genome sequence of Maribacter sp. ANRC-HE7.</title>
        <authorList>
            <person name="Mu L."/>
        </authorList>
    </citation>
    <scope>NUCLEOTIDE SEQUENCE</scope>
    <source>
        <strain evidence="3">ANRC-HE7</strain>
    </source>
</reference>
<dbReference type="PANTHER" id="PTHR21240:SF28">
    <property type="entry name" value="ISO-OROTATE DECARBOXYLASE (EUROFUNG)"/>
    <property type="match status" value="1"/>
</dbReference>
<evidence type="ECO:0000313" key="4">
    <source>
        <dbReference type="Proteomes" id="UP001166021"/>
    </source>
</evidence>
<dbReference type="InterPro" id="IPR032466">
    <property type="entry name" value="Metal_Hydrolase"/>
</dbReference>
<name>A0ABR7V5D6_9FLAO</name>
<feature type="domain" description="Amidohydrolase-related" evidence="2">
    <location>
        <begin position="81"/>
        <end position="321"/>
    </location>
</feature>
<dbReference type="RefSeq" id="WP_188245386.1">
    <property type="nucleotide sequence ID" value="NZ_JABTCF010000017.1"/>
</dbReference>
<comment type="caution">
    <text evidence="3">The sequence shown here is derived from an EMBL/GenBank/DDBJ whole genome shotgun (WGS) entry which is preliminary data.</text>
</comment>